<keyword evidence="3 4" id="KW-0378">Hydrolase</keyword>
<dbReference type="PANTHER" id="PTHR43046">
    <property type="entry name" value="GDP-MANNOSE MANNOSYL HYDROLASE"/>
    <property type="match status" value="1"/>
</dbReference>
<comment type="similarity">
    <text evidence="2 4">Belongs to the Nudix hydrolase family.</text>
</comment>
<dbReference type="Gene3D" id="3.90.79.10">
    <property type="entry name" value="Nucleoside Triphosphate Pyrophosphohydrolase"/>
    <property type="match status" value="2"/>
</dbReference>
<evidence type="ECO:0000256" key="3">
    <source>
        <dbReference type="ARBA" id="ARBA00022801"/>
    </source>
</evidence>
<comment type="cofactor">
    <cofactor evidence="1">
        <name>Mg(2+)</name>
        <dbReference type="ChEBI" id="CHEBI:18420"/>
    </cofactor>
</comment>
<evidence type="ECO:0000256" key="2">
    <source>
        <dbReference type="ARBA" id="ARBA00005582"/>
    </source>
</evidence>
<dbReference type="EMBL" id="RJSE01000008">
    <property type="protein sequence ID" value="RNL61388.1"/>
    <property type="molecule type" value="Genomic_DNA"/>
</dbReference>
<evidence type="ECO:0000256" key="4">
    <source>
        <dbReference type="RuleBase" id="RU003476"/>
    </source>
</evidence>
<comment type="caution">
    <text evidence="6">The sequence shown here is derived from an EMBL/GenBank/DDBJ whole genome shotgun (WGS) entry which is preliminary data.</text>
</comment>
<dbReference type="PROSITE" id="PS00893">
    <property type="entry name" value="NUDIX_BOX"/>
    <property type="match status" value="2"/>
</dbReference>
<organism evidence="6 7">
    <name type="scientific">Nocardioides marmoriginsengisoli</name>
    <dbReference type="NCBI Taxonomy" id="661483"/>
    <lineage>
        <taxon>Bacteria</taxon>
        <taxon>Bacillati</taxon>
        <taxon>Actinomycetota</taxon>
        <taxon>Actinomycetes</taxon>
        <taxon>Propionibacteriales</taxon>
        <taxon>Nocardioidaceae</taxon>
        <taxon>Nocardioides</taxon>
    </lineage>
</organism>
<sequence>MPDPPRRQRVAAYAVILRDDQILLSRLAPYLVPGEQWTLPGGGIDFGEDPRDAVVREVHEETGLDVEVGDRAWIDSARRYASTPDGSGDDSPLDMHSVRMVFEGWAPVDAPEPRVIEEDGSTVDARWVPVAAVLDGSWPVAAWVRAAIEEHEATRVQRLAAKALVRRGDEVLLTRLSRYAVEAGQWTLPGGGVDHGERPAAALARELLEETGLVAEVGELVGVHDLHLTGTAPNGRHEDFHAVNLVFLAEVPADAEPAVLEIGGTTDDVQWIPLADVSSGVVEVTEVVRFALASAP</sequence>
<dbReference type="AlphaFoldDB" id="A0A3N0CD82"/>
<accession>A0A3N0CD82</accession>
<keyword evidence="7" id="KW-1185">Reference proteome</keyword>
<feature type="domain" description="Nudix hydrolase" evidence="5">
    <location>
        <begin position="7"/>
        <end position="152"/>
    </location>
</feature>
<evidence type="ECO:0000313" key="7">
    <source>
        <dbReference type="Proteomes" id="UP000267128"/>
    </source>
</evidence>
<evidence type="ECO:0000313" key="6">
    <source>
        <dbReference type="EMBL" id="RNL61388.1"/>
    </source>
</evidence>
<protein>
    <submittedName>
        <fullName evidence="6">NUDIX domain-containing protein</fullName>
    </submittedName>
</protein>
<dbReference type="PROSITE" id="PS51462">
    <property type="entry name" value="NUDIX"/>
    <property type="match status" value="2"/>
</dbReference>
<dbReference type="InterPro" id="IPR015797">
    <property type="entry name" value="NUDIX_hydrolase-like_dom_sf"/>
</dbReference>
<gene>
    <name evidence="6" type="ORF">EFK50_17360</name>
</gene>
<feature type="domain" description="Nudix hydrolase" evidence="5">
    <location>
        <begin position="156"/>
        <end position="296"/>
    </location>
</feature>
<dbReference type="InterPro" id="IPR000086">
    <property type="entry name" value="NUDIX_hydrolase_dom"/>
</dbReference>
<reference evidence="6 7" key="1">
    <citation type="submission" date="2018-11" db="EMBL/GenBank/DDBJ databases">
        <authorList>
            <person name="Li F."/>
        </authorList>
    </citation>
    <scope>NUCLEOTIDE SEQUENCE [LARGE SCALE GENOMIC DNA]</scope>
    <source>
        <strain evidence="6 7">Gsoil 097</strain>
    </source>
</reference>
<dbReference type="GO" id="GO:0016787">
    <property type="term" value="F:hydrolase activity"/>
    <property type="evidence" value="ECO:0007669"/>
    <property type="project" value="UniProtKB-KW"/>
</dbReference>
<dbReference type="Proteomes" id="UP000267128">
    <property type="component" value="Unassembled WGS sequence"/>
</dbReference>
<dbReference type="PANTHER" id="PTHR43046:SF2">
    <property type="entry name" value="8-OXO-DGTP DIPHOSPHATASE-RELATED"/>
    <property type="match status" value="1"/>
</dbReference>
<dbReference type="InterPro" id="IPR020476">
    <property type="entry name" value="Nudix_hydrolase"/>
</dbReference>
<dbReference type="OrthoDB" id="9804442at2"/>
<dbReference type="PRINTS" id="PR00502">
    <property type="entry name" value="NUDIXFAMILY"/>
</dbReference>
<proteinExistence type="inferred from homology"/>
<dbReference type="SUPFAM" id="SSF55811">
    <property type="entry name" value="Nudix"/>
    <property type="match status" value="2"/>
</dbReference>
<evidence type="ECO:0000259" key="5">
    <source>
        <dbReference type="PROSITE" id="PS51462"/>
    </source>
</evidence>
<dbReference type="Pfam" id="PF00293">
    <property type="entry name" value="NUDIX"/>
    <property type="match status" value="2"/>
</dbReference>
<name>A0A3N0CD82_9ACTN</name>
<dbReference type="InterPro" id="IPR020084">
    <property type="entry name" value="NUDIX_hydrolase_CS"/>
</dbReference>
<evidence type="ECO:0000256" key="1">
    <source>
        <dbReference type="ARBA" id="ARBA00001946"/>
    </source>
</evidence>